<evidence type="ECO:0000313" key="6">
    <source>
        <dbReference type="EMBL" id="CAB4905962.1"/>
    </source>
</evidence>
<dbReference type="CDD" id="cd06135">
    <property type="entry name" value="Orn"/>
    <property type="match status" value="1"/>
</dbReference>
<dbReference type="SUPFAM" id="SSF53098">
    <property type="entry name" value="Ribonuclease H-like"/>
    <property type="match status" value="1"/>
</dbReference>
<evidence type="ECO:0000259" key="5">
    <source>
        <dbReference type="SMART" id="SM00479"/>
    </source>
</evidence>
<organism evidence="6">
    <name type="scientific">freshwater metagenome</name>
    <dbReference type="NCBI Taxonomy" id="449393"/>
    <lineage>
        <taxon>unclassified sequences</taxon>
        <taxon>metagenomes</taxon>
        <taxon>ecological metagenomes</taxon>
    </lineage>
</organism>
<keyword evidence="3" id="KW-0378">Hydrolase</keyword>
<gene>
    <name evidence="6" type="ORF">UFOPK3605_00764</name>
    <name evidence="7" type="ORF">UFOPK4121_01291</name>
</gene>
<accession>A0A6J7GCI5</accession>
<dbReference type="FunFam" id="3.30.420.10:FF:000003">
    <property type="entry name" value="Oligoribonuclease"/>
    <property type="match status" value="1"/>
</dbReference>
<dbReference type="PANTHER" id="PTHR11046">
    <property type="entry name" value="OLIGORIBONUCLEASE, MITOCHONDRIAL"/>
    <property type="match status" value="1"/>
</dbReference>
<dbReference type="NCBIfam" id="NF003765">
    <property type="entry name" value="PRK05359.1"/>
    <property type="match status" value="1"/>
</dbReference>
<dbReference type="PANTHER" id="PTHR11046:SF0">
    <property type="entry name" value="OLIGORIBONUCLEASE, MITOCHONDRIAL"/>
    <property type="match status" value="1"/>
</dbReference>
<keyword evidence="2" id="KW-0540">Nuclease</keyword>
<dbReference type="InterPro" id="IPR022894">
    <property type="entry name" value="Oligoribonuclease"/>
</dbReference>
<dbReference type="GO" id="GO:0003676">
    <property type="term" value="F:nucleic acid binding"/>
    <property type="evidence" value="ECO:0007669"/>
    <property type="project" value="InterPro"/>
</dbReference>
<evidence type="ECO:0000256" key="1">
    <source>
        <dbReference type="ARBA" id="ARBA00009921"/>
    </source>
</evidence>
<dbReference type="SMART" id="SM00479">
    <property type="entry name" value="EXOIII"/>
    <property type="match status" value="1"/>
</dbReference>
<sequence>MEEKVVPKRLVWLDLEMTGLEVDQHVIVEIAALVTDEDLVPLDAGVDIVVHQPPELMALMPEVVRDMHTKSGLLTEIEASTIGLESAGAQVLEYVRSHVPQAGQTPLCGNSIGVDRRFLNVYLPELDDYLHYRNIDVSSLKELCRRWQPEIYRGRPDKHGTHRALEDVHASIAELVYYRDNLLIAPPAKPSDDQP</sequence>
<protein>
    <submittedName>
        <fullName evidence="6">Unannotated protein</fullName>
    </submittedName>
</protein>
<evidence type="ECO:0000313" key="7">
    <source>
        <dbReference type="EMBL" id="CAB5030201.1"/>
    </source>
</evidence>
<evidence type="ECO:0000256" key="3">
    <source>
        <dbReference type="ARBA" id="ARBA00022801"/>
    </source>
</evidence>
<dbReference type="GO" id="GO:0000175">
    <property type="term" value="F:3'-5'-RNA exonuclease activity"/>
    <property type="evidence" value="ECO:0007669"/>
    <property type="project" value="InterPro"/>
</dbReference>
<dbReference type="Gene3D" id="3.30.420.10">
    <property type="entry name" value="Ribonuclease H-like superfamily/Ribonuclease H"/>
    <property type="match status" value="1"/>
</dbReference>
<keyword evidence="4" id="KW-0269">Exonuclease</keyword>
<dbReference type="InterPro" id="IPR012337">
    <property type="entry name" value="RNaseH-like_sf"/>
</dbReference>
<dbReference type="InterPro" id="IPR013520">
    <property type="entry name" value="Ribonucl_H"/>
</dbReference>
<dbReference type="Pfam" id="PF00929">
    <property type="entry name" value="RNase_T"/>
    <property type="match status" value="1"/>
</dbReference>
<proteinExistence type="inferred from homology"/>
<evidence type="ECO:0000256" key="2">
    <source>
        <dbReference type="ARBA" id="ARBA00022722"/>
    </source>
</evidence>
<feature type="domain" description="Exonuclease" evidence="5">
    <location>
        <begin position="9"/>
        <end position="184"/>
    </location>
</feature>
<dbReference type="InterPro" id="IPR036397">
    <property type="entry name" value="RNaseH_sf"/>
</dbReference>
<reference evidence="6" key="1">
    <citation type="submission" date="2020-05" db="EMBL/GenBank/DDBJ databases">
        <authorList>
            <person name="Chiriac C."/>
            <person name="Salcher M."/>
            <person name="Ghai R."/>
            <person name="Kavagutti S V."/>
        </authorList>
    </citation>
    <scope>NUCLEOTIDE SEQUENCE</scope>
</reference>
<dbReference type="EMBL" id="CAFBMM010000030">
    <property type="protein sequence ID" value="CAB4905962.1"/>
    <property type="molecule type" value="Genomic_DNA"/>
</dbReference>
<comment type="similarity">
    <text evidence="1">Belongs to the oligoribonuclease family.</text>
</comment>
<dbReference type="HAMAP" id="MF_00045">
    <property type="entry name" value="Oligoribonuclease"/>
    <property type="match status" value="1"/>
</dbReference>
<dbReference type="EMBL" id="CAFBPQ010000049">
    <property type="protein sequence ID" value="CAB5030201.1"/>
    <property type="molecule type" value="Genomic_DNA"/>
</dbReference>
<name>A0A6J7GCI5_9ZZZZ</name>
<evidence type="ECO:0000256" key="4">
    <source>
        <dbReference type="ARBA" id="ARBA00022839"/>
    </source>
</evidence>
<dbReference type="AlphaFoldDB" id="A0A6J7GCI5"/>